<evidence type="ECO:0000259" key="3">
    <source>
        <dbReference type="PROSITE" id="PS51186"/>
    </source>
</evidence>
<dbReference type="PATRIC" id="fig|1423801.4.peg.1784"/>
<evidence type="ECO:0000313" key="4">
    <source>
        <dbReference type="EMBL" id="KRL97190.1"/>
    </source>
</evidence>
<keyword evidence="5" id="KW-1185">Reference proteome</keyword>
<evidence type="ECO:0000313" key="5">
    <source>
        <dbReference type="Proteomes" id="UP000051166"/>
    </source>
</evidence>
<dbReference type="Proteomes" id="UP000051166">
    <property type="component" value="Unassembled WGS sequence"/>
</dbReference>
<dbReference type="RefSeq" id="WP_054757617.1">
    <property type="nucleotide sequence ID" value="NZ_AZFQ01000053.1"/>
</dbReference>
<accession>A0A0R1UVR6</accession>
<comment type="caution">
    <text evidence="4">The sequence shown here is derived from an EMBL/GenBank/DDBJ whole genome shotgun (WGS) entry which is preliminary data.</text>
</comment>
<dbReference type="PANTHER" id="PTHR10908">
    <property type="entry name" value="SEROTONIN N-ACETYLTRANSFERASE"/>
    <property type="match status" value="1"/>
</dbReference>
<evidence type="ECO:0000256" key="1">
    <source>
        <dbReference type="ARBA" id="ARBA00022679"/>
    </source>
</evidence>
<protein>
    <submittedName>
        <fullName evidence="4">Putative acetyltransferase (Putative)</fullName>
    </submittedName>
</protein>
<dbReference type="Gene3D" id="3.40.630.30">
    <property type="match status" value="1"/>
</dbReference>
<organism evidence="4 5">
    <name type="scientific">Liquorilactobacillus satsumensis DSM 16230 = JCM 12392</name>
    <dbReference type="NCBI Taxonomy" id="1423801"/>
    <lineage>
        <taxon>Bacteria</taxon>
        <taxon>Bacillati</taxon>
        <taxon>Bacillota</taxon>
        <taxon>Bacilli</taxon>
        <taxon>Lactobacillales</taxon>
        <taxon>Lactobacillaceae</taxon>
        <taxon>Liquorilactobacillus</taxon>
    </lineage>
</organism>
<dbReference type="InterPro" id="IPR051635">
    <property type="entry name" value="SNAT-like"/>
</dbReference>
<evidence type="ECO:0000256" key="2">
    <source>
        <dbReference type="ARBA" id="ARBA00023315"/>
    </source>
</evidence>
<dbReference type="InterPro" id="IPR016181">
    <property type="entry name" value="Acyl_CoA_acyltransferase"/>
</dbReference>
<dbReference type="GeneID" id="98308991"/>
<dbReference type="GO" id="GO:0008080">
    <property type="term" value="F:N-acetyltransferase activity"/>
    <property type="evidence" value="ECO:0007669"/>
    <property type="project" value="UniProtKB-ARBA"/>
</dbReference>
<name>A0A0R1UVR6_9LACO</name>
<dbReference type="CDD" id="cd04301">
    <property type="entry name" value="NAT_SF"/>
    <property type="match status" value="1"/>
</dbReference>
<dbReference type="InterPro" id="IPR000182">
    <property type="entry name" value="GNAT_dom"/>
</dbReference>
<gene>
    <name evidence="4" type="ORF">FD50_GL001745</name>
</gene>
<proteinExistence type="predicted"/>
<feature type="domain" description="N-acetyltransferase" evidence="3">
    <location>
        <begin position="1"/>
        <end position="161"/>
    </location>
</feature>
<keyword evidence="2" id="KW-0012">Acyltransferase</keyword>
<dbReference type="PANTHER" id="PTHR10908:SF0">
    <property type="entry name" value="SEROTONIN N-ACETYLTRANSFERASE"/>
    <property type="match status" value="1"/>
</dbReference>
<dbReference type="SUPFAM" id="SSF55729">
    <property type="entry name" value="Acyl-CoA N-acyltransferases (Nat)"/>
    <property type="match status" value="1"/>
</dbReference>
<keyword evidence="1 4" id="KW-0808">Transferase</keyword>
<dbReference type="EMBL" id="AZFQ01000053">
    <property type="protein sequence ID" value="KRL97190.1"/>
    <property type="molecule type" value="Genomic_DNA"/>
</dbReference>
<sequence length="177" mass="19863">MEITAVRLTEIEQVMAIELAGFSAAEAGTRTQYLERIAQFTDTFLVARAGEKVIGFICGPAVAENELADWMYERAPKNLPVGGNQMILTIAVAPQWQKRHVGSQLLLALEEVARQKERQQIILTCLASRISFYKRNGYYNAGVSASQHAGERWYTMKKDLNLLQSVREVASMQPKKD</sequence>
<dbReference type="AlphaFoldDB" id="A0A0R1UVR6"/>
<dbReference type="OrthoDB" id="9800962at2"/>
<reference evidence="4 5" key="1">
    <citation type="journal article" date="2015" name="Genome Announc.">
        <title>Expanding the biotechnology potential of lactobacilli through comparative genomics of 213 strains and associated genera.</title>
        <authorList>
            <person name="Sun Z."/>
            <person name="Harris H.M."/>
            <person name="McCann A."/>
            <person name="Guo C."/>
            <person name="Argimon S."/>
            <person name="Zhang W."/>
            <person name="Yang X."/>
            <person name="Jeffery I.B."/>
            <person name="Cooney J.C."/>
            <person name="Kagawa T.F."/>
            <person name="Liu W."/>
            <person name="Song Y."/>
            <person name="Salvetti E."/>
            <person name="Wrobel A."/>
            <person name="Rasinkangas P."/>
            <person name="Parkhill J."/>
            <person name="Rea M.C."/>
            <person name="O'Sullivan O."/>
            <person name="Ritari J."/>
            <person name="Douillard F.P."/>
            <person name="Paul Ross R."/>
            <person name="Yang R."/>
            <person name="Briner A.E."/>
            <person name="Felis G.E."/>
            <person name="de Vos W.M."/>
            <person name="Barrangou R."/>
            <person name="Klaenhammer T.R."/>
            <person name="Caufield P.W."/>
            <person name="Cui Y."/>
            <person name="Zhang H."/>
            <person name="O'Toole P.W."/>
        </authorList>
    </citation>
    <scope>NUCLEOTIDE SEQUENCE [LARGE SCALE GENOMIC DNA]</scope>
    <source>
        <strain evidence="4 5">DSM 16230</strain>
    </source>
</reference>
<dbReference type="Pfam" id="PF13508">
    <property type="entry name" value="Acetyltransf_7"/>
    <property type="match status" value="1"/>
</dbReference>
<dbReference type="PROSITE" id="PS51186">
    <property type="entry name" value="GNAT"/>
    <property type="match status" value="1"/>
</dbReference>